<comment type="caution">
    <text evidence="8">Lacks conserved residue(s) required for the propagation of feature annotation.</text>
</comment>
<dbReference type="InterPro" id="IPR029044">
    <property type="entry name" value="Nucleotide-diphossugar_trans"/>
</dbReference>
<reference evidence="10 11" key="1">
    <citation type="journal article" date="2019" name="Int. J. Syst. Evol. Microbiol.">
        <title>The Global Catalogue of Microorganisms (GCM) 10K type strain sequencing project: providing services to taxonomists for standard genome sequencing and annotation.</title>
        <authorList>
            <consortium name="The Broad Institute Genomics Platform"/>
            <consortium name="The Broad Institute Genome Sequencing Center for Infectious Disease"/>
            <person name="Wu L."/>
            <person name="Ma J."/>
        </authorList>
    </citation>
    <scope>NUCLEOTIDE SEQUENCE [LARGE SCALE GENOMIC DNA]</scope>
    <source>
        <strain evidence="10 11">JCM 16009</strain>
    </source>
</reference>
<dbReference type="PANTHER" id="PTHR19136">
    <property type="entry name" value="MOLYBDENUM COFACTOR GUANYLYLTRANSFERASE"/>
    <property type="match status" value="1"/>
</dbReference>
<proteinExistence type="inferred from homology"/>
<comment type="domain">
    <text evidence="8">The N-terminal domain determines nucleotide recognition and specific binding, while the C-terminal domain determines the specific binding to the target protein.</text>
</comment>
<protein>
    <recommendedName>
        <fullName evidence="8">Probable molybdenum cofactor guanylyltransferase</fullName>
        <shortName evidence="8">MoCo guanylyltransferase</shortName>
        <ecNumber evidence="8">2.7.7.77</ecNumber>
    </recommendedName>
    <alternativeName>
        <fullName evidence="8">GTP:molybdopterin guanylyltransferase</fullName>
    </alternativeName>
    <alternativeName>
        <fullName evidence="8">Mo-MPT guanylyltransferase</fullName>
    </alternativeName>
    <alternativeName>
        <fullName evidence="8">Molybdopterin guanylyltransferase</fullName>
    </alternativeName>
    <alternativeName>
        <fullName evidence="8">Molybdopterin-guanine dinucleotide synthase</fullName>
        <shortName evidence="8">MGD synthase</shortName>
    </alternativeName>
</protein>
<feature type="binding site" evidence="8">
    <location>
        <position position="100"/>
    </location>
    <ligand>
        <name>GTP</name>
        <dbReference type="ChEBI" id="CHEBI:37565"/>
    </ligand>
</feature>
<dbReference type="Pfam" id="PF12804">
    <property type="entry name" value="NTP_transf_3"/>
    <property type="match status" value="1"/>
</dbReference>
<evidence type="ECO:0000256" key="3">
    <source>
        <dbReference type="ARBA" id="ARBA00022723"/>
    </source>
</evidence>
<comment type="catalytic activity">
    <reaction evidence="8">
        <text>Mo-molybdopterin + GTP + H(+) = Mo-molybdopterin guanine dinucleotide + diphosphate</text>
        <dbReference type="Rhea" id="RHEA:34243"/>
        <dbReference type="ChEBI" id="CHEBI:15378"/>
        <dbReference type="ChEBI" id="CHEBI:33019"/>
        <dbReference type="ChEBI" id="CHEBI:37565"/>
        <dbReference type="ChEBI" id="CHEBI:71302"/>
        <dbReference type="ChEBI" id="CHEBI:71310"/>
        <dbReference type="EC" id="2.7.7.77"/>
    </reaction>
</comment>
<dbReference type="EMBL" id="BAAAQK010000018">
    <property type="protein sequence ID" value="GAA1860588.1"/>
    <property type="molecule type" value="Genomic_DNA"/>
</dbReference>
<feature type="binding site" evidence="8">
    <location>
        <position position="100"/>
    </location>
    <ligand>
        <name>Mg(2+)</name>
        <dbReference type="ChEBI" id="CHEBI:18420"/>
    </ligand>
</feature>
<evidence type="ECO:0000256" key="8">
    <source>
        <dbReference type="HAMAP-Rule" id="MF_00316"/>
    </source>
</evidence>
<keyword evidence="4 8" id="KW-0547">Nucleotide-binding</keyword>
<feature type="binding site" evidence="8">
    <location>
        <begin position="11"/>
        <end position="13"/>
    </location>
    <ligand>
        <name>GTP</name>
        <dbReference type="ChEBI" id="CHEBI:37565"/>
    </ligand>
</feature>
<evidence type="ECO:0000313" key="10">
    <source>
        <dbReference type="EMBL" id="GAA1860588.1"/>
    </source>
</evidence>
<dbReference type="CDD" id="cd02503">
    <property type="entry name" value="MobA"/>
    <property type="match status" value="1"/>
</dbReference>
<evidence type="ECO:0000256" key="2">
    <source>
        <dbReference type="ARBA" id="ARBA00022679"/>
    </source>
</evidence>
<dbReference type="SUPFAM" id="SSF53448">
    <property type="entry name" value="Nucleotide-diphospho-sugar transferases"/>
    <property type="match status" value="1"/>
</dbReference>
<evidence type="ECO:0000256" key="7">
    <source>
        <dbReference type="ARBA" id="ARBA00023150"/>
    </source>
</evidence>
<dbReference type="GO" id="GO:0016779">
    <property type="term" value="F:nucleotidyltransferase activity"/>
    <property type="evidence" value="ECO:0007669"/>
    <property type="project" value="UniProtKB-KW"/>
</dbReference>
<dbReference type="Proteomes" id="UP001500449">
    <property type="component" value="Unassembled WGS sequence"/>
</dbReference>
<comment type="subcellular location">
    <subcellularLocation>
        <location evidence="8">Cytoplasm</location>
    </subcellularLocation>
</comment>
<feature type="domain" description="MobA-like NTP transferase" evidence="9">
    <location>
        <begin position="8"/>
        <end position="155"/>
    </location>
</feature>
<keyword evidence="7 8" id="KW-0501">Molybdenum cofactor biosynthesis</keyword>
<evidence type="ECO:0000313" key="11">
    <source>
        <dbReference type="Proteomes" id="UP001500449"/>
    </source>
</evidence>
<organism evidence="10 11">
    <name type="scientific">Pseudonocardia ailaonensis</name>
    <dbReference type="NCBI Taxonomy" id="367279"/>
    <lineage>
        <taxon>Bacteria</taxon>
        <taxon>Bacillati</taxon>
        <taxon>Actinomycetota</taxon>
        <taxon>Actinomycetes</taxon>
        <taxon>Pseudonocardiales</taxon>
        <taxon>Pseudonocardiaceae</taxon>
        <taxon>Pseudonocardia</taxon>
    </lineage>
</organism>
<keyword evidence="1 8" id="KW-0963">Cytoplasm</keyword>
<comment type="caution">
    <text evidence="10">The sequence shown here is derived from an EMBL/GenBank/DDBJ whole genome shotgun (WGS) entry which is preliminary data.</text>
</comment>
<comment type="function">
    <text evidence="8">Transfers a GMP moiety from GTP to Mo-molybdopterin (Mo-MPT) cofactor (Moco or molybdenum cofactor) to form Mo-molybdopterin guanine dinucleotide (Mo-MGD) cofactor.</text>
</comment>
<evidence type="ECO:0000256" key="1">
    <source>
        <dbReference type="ARBA" id="ARBA00022490"/>
    </source>
</evidence>
<name>A0ABN2NAT5_9PSEU</name>
<keyword evidence="2 8" id="KW-0808">Transferase</keyword>
<accession>A0ABN2NAT5</accession>
<dbReference type="EC" id="2.7.7.77" evidence="8"/>
<keyword evidence="6 8" id="KW-0342">GTP-binding</keyword>
<evidence type="ECO:0000256" key="5">
    <source>
        <dbReference type="ARBA" id="ARBA00022842"/>
    </source>
</evidence>
<dbReference type="PANTHER" id="PTHR19136:SF81">
    <property type="entry name" value="MOLYBDENUM COFACTOR GUANYLYLTRANSFERASE"/>
    <property type="match status" value="1"/>
</dbReference>
<sequence>MRAVRTAGIVLAGGRSSRMGRPKAWLDWGGRPLLAHVVGIVAGVVDGPVVVVGAPGQELPGVPAEVVEDPVEGRGPLQGISAGLTALEGRADAAFVASVDLPFLQPAYVRRVLAMLGDHAVLLPVAHGHHQPLAAAYRTDLAPTVRALLDEGRGRPPDLFATVDVRRVDPAALLADPLLAAADPELSSLVNVNTPEEYAAALERRG</sequence>
<feature type="binding site" evidence="8">
    <location>
        <position position="69"/>
    </location>
    <ligand>
        <name>GTP</name>
        <dbReference type="ChEBI" id="CHEBI:37565"/>
    </ligand>
</feature>
<comment type="similarity">
    <text evidence="8">Belongs to the MobA family.</text>
</comment>
<dbReference type="HAMAP" id="MF_00316">
    <property type="entry name" value="MobA"/>
    <property type="match status" value="1"/>
</dbReference>
<dbReference type="InterPro" id="IPR025877">
    <property type="entry name" value="MobA-like_NTP_Trfase"/>
</dbReference>
<keyword evidence="3 8" id="KW-0479">Metal-binding</keyword>
<keyword evidence="10" id="KW-0548">Nucleotidyltransferase</keyword>
<evidence type="ECO:0000256" key="4">
    <source>
        <dbReference type="ARBA" id="ARBA00022741"/>
    </source>
</evidence>
<dbReference type="Gene3D" id="3.90.550.10">
    <property type="entry name" value="Spore Coat Polysaccharide Biosynthesis Protein SpsA, Chain A"/>
    <property type="match status" value="1"/>
</dbReference>
<evidence type="ECO:0000259" key="9">
    <source>
        <dbReference type="Pfam" id="PF12804"/>
    </source>
</evidence>
<feature type="binding site" evidence="8">
    <location>
        <position position="23"/>
    </location>
    <ligand>
        <name>GTP</name>
        <dbReference type="ChEBI" id="CHEBI:37565"/>
    </ligand>
</feature>
<evidence type="ECO:0000256" key="6">
    <source>
        <dbReference type="ARBA" id="ARBA00023134"/>
    </source>
</evidence>
<gene>
    <name evidence="8" type="primary">mobA</name>
    <name evidence="10" type="ORF">GCM10009836_45930</name>
</gene>
<dbReference type="InterPro" id="IPR013482">
    <property type="entry name" value="Molybde_CF_guanTrfase"/>
</dbReference>
<comment type="cofactor">
    <cofactor evidence="8">
        <name>Mg(2+)</name>
        <dbReference type="ChEBI" id="CHEBI:18420"/>
    </cofactor>
</comment>
<keyword evidence="11" id="KW-1185">Reference proteome</keyword>
<keyword evidence="5 8" id="KW-0460">Magnesium</keyword>